<keyword evidence="2 5" id="KW-0689">Ribosomal protein</keyword>
<dbReference type="PANTHER" id="PTHR10916:SF0">
    <property type="entry name" value="LARGE RIBOSOMAL SUBUNIT PROTEIN UL29C"/>
    <property type="match status" value="1"/>
</dbReference>
<keyword evidence="6" id="KW-0175">Coiled coil</keyword>
<organism evidence="7 8">
    <name type="scientific">Luteolibacter flavescens</name>
    <dbReference type="NCBI Taxonomy" id="1859460"/>
    <lineage>
        <taxon>Bacteria</taxon>
        <taxon>Pseudomonadati</taxon>
        <taxon>Verrucomicrobiota</taxon>
        <taxon>Verrucomicrobiia</taxon>
        <taxon>Verrucomicrobiales</taxon>
        <taxon>Verrucomicrobiaceae</taxon>
        <taxon>Luteolibacter</taxon>
    </lineage>
</organism>
<evidence type="ECO:0000256" key="1">
    <source>
        <dbReference type="ARBA" id="ARBA00009254"/>
    </source>
</evidence>
<evidence type="ECO:0000313" key="7">
    <source>
        <dbReference type="EMBL" id="MCW1885330.1"/>
    </source>
</evidence>
<evidence type="ECO:0000256" key="5">
    <source>
        <dbReference type="HAMAP-Rule" id="MF_00374"/>
    </source>
</evidence>
<dbReference type="Gene3D" id="1.10.287.310">
    <property type="match status" value="1"/>
</dbReference>
<dbReference type="EMBL" id="JAPDDS010000005">
    <property type="protein sequence ID" value="MCW1885330.1"/>
    <property type="molecule type" value="Genomic_DNA"/>
</dbReference>
<comment type="similarity">
    <text evidence="1 5">Belongs to the universal ribosomal protein uL29 family.</text>
</comment>
<accession>A0ABT3FP30</accession>
<protein>
    <recommendedName>
        <fullName evidence="4 5">Large ribosomal subunit protein uL29</fullName>
    </recommendedName>
</protein>
<keyword evidence="3 5" id="KW-0687">Ribonucleoprotein</keyword>
<dbReference type="Proteomes" id="UP001207930">
    <property type="component" value="Unassembled WGS sequence"/>
</dbReference>
<dbReference type="NCBIfam" id="TIGR00012">
    <property type="entry name" value="L29"/>
    <property type="match status" value="1"/>
</dbReference>
<comment type="caution">
    <text evidence="7">The sequence shown here is derived from an EMBL/GenBank/DDBJ whole genome shotgun (WGS) entry which is preliminary data.</text>
</comment>
<dbReference type="HAMAP" id="MF_00374">
    <property type="entry name" value="Ribosomal_uL29"/>
    <property type="match status" value="1"/>
</dbReference>
<evidence type="ECO:0000256" key="4">
    <source>
        <dbReference type="ARBA" id="ARBA00035204"/>
    </source>
</evidence>
<dbReference type="Pfam" id="PF00831">
    <property type="entry name" value="Ribosomal_L29"/>
    <property type="match status" value="1"/>
</dbReference>
<proteinExistence type="inferred from homology"/>
<gene>
    <name evidence="5 7" type="primary">rpmC</name>
    <name evidence="7" type="ORF">OKA04_11370</name>
</gene>
<reference evidence="7 8" key="1">
    <citation type="submission" date="2022-10" db="EMBL/GenBank/DDBJ databases">
        <title>Luteolibacter flavescens strain MCCC 1K03193, whole genome shotgun sequencing project.</title>
        <authorList>
            <person name="Zhao G."/>
            <person name="Shen L."/>
        </authorList>
    </citation>
    <scope>NUCLEOTIDE SEQUENCE [LARGE SCALE GENOMIC DNA]</scope>
    <source>
        <strain evidence="7 8">MCCC 1K03193</strain>
    </source>
</reference>
<evidence type="ECO:0000256" key="3">
    <source>
        <dbReference type="ARBA" id="ARBA00023274"/>
    </source>
</evidence>
<dbReference type="PANTHER" id="PTHR10916">
    <property type="entry name" value="60S RIBOSOMAL PROTEIN L35/50S RIBOSOMAL PROTEIN L29"/>
    <property type="match status" value="1"/>
</dbReference>
<evidence type="ECO:0000256" key="2">
    <source>
        <dbReference type="ARBA" id="ARBA00022980"/>
    </source>
</evidence>
<dbReference type="InterPro" id="IPR050063">
    <property type="entry name" value="Ribosomal_protein_uL29"/>
</dbReference>
<feature type="coiled-coil region" evidence="6">
    <location>
        <begin position="7"/>
        <end position="34"/>
    </location>
</feature>
<dbReference type="CDD" id="cd00427">
    <property type="entry name" value="Ribosomal_L29_HIP"/>
    <property type="match status" value="1"/>
</dbReference>
<name>A0ABT3FP30_9BACT</name>
<evidence type="ECO:0000313" key="8">
    <source>
        <dbReference type="Proteomes" id="UP001207930"/>
    </source>
</evidence>
<dbReference type="InterPro" id="IPR001854">
    <property type="entry name" value="Ribosomal_uL29"/>
</dbReference>
<sequence>MAQTKFKDIKDLSVKELETKLRDLKEEGFNLRLQQATGTLENSARIRVVRREAARVQTVLTQRNSA</sequence>
<dbReference type="SUPFAM" id="SSF46561">
    <property type="entry name" value="Ribosomal protein L29 (L29p)"/>
    <property type="match status" value="1"/>
</dbReference>
<evidence type="ECO:0000256" key="6">
    <source>
        <dbReference type="SAM" id="Coils"/>
    </source>
</evidence>
<keyword evidence="8" id="KW-1185">Reference proteome</keyword>
<dbReference type="RefSeq" id="WP_264501285.1">
    <property type="nucleotide sequence ID" value="NZ_JAPDDS010000005.1"/>
</dbReference>
<dbReference type="InterPro" id="IPR036049">
    <property type="entry name" value="Ribosomal_uL29_sf"/>
</dbReference>
<dbReference type="GO" id="GO:0005840">
    <property type="term" value="C:ribosome"/>
    <property type="evidence" value="ECO:0007669"/>
    <property type="project" value="UniProtKB-KW"/>
</dbReference>